<keyword evidence="4" id="KW-0067">ATP-binding</keyword>
<evidence type="ECO:0000256" key="3">
    <source>
        <dbReference type="ARBA" id="ARBA00022777"/>
    </source>
</evidence>
<organism evidence="7 11">
    <name type="scientific">Xanthomonas perforans</name>
    <dbReference type="NCBI Taxonomy" id="442694"/>
    <lineage>
        <taxon>Bacteria</taxon>
        <taxon>Pseudomonadati</taxon>
        <taxon>Pseudomonadota</taxon>
        <taxon>Gammaproteobacteria</taxon>
        <taxon>Lysobacterales</taxon>
        <taxon>Lysobacteraceae</taxon>
        <taxon>Xanthomonas</taxon>
    </lineage>
</organism>
<dbReference type="EMBL" id="JZUY01000034">
    <property type="protein sequence ID" value="KLC08365.1"/>
    <property type="molecule type" value="Genomic_DNA"/>
</dbReference>
<dbReference type="InterPro" id="IPR050201">
    <property type="entry name" value="Bacterial_glucokinase"/>
</dbReference>
<evidence type="ECO:0000256" key="5">
    <source>
        <dbReference type="RuleBase" id="RU004046"/>
    </source>
</evidence>
<dbReference type="GO" id="GO:0004340">
    <property type="term" value="F:glucokinase activity"/>
    <property type="evidence" value="ECO:0007669"/>
    <property type="project" value="UniProtKB-EC"/>
</dbReference>
<dbReference type="SUPFAM" id="SSF53067">
    <property type="entry name" value="Actin-like ATPase domain"/>
    <property type="match status" value="1"/>
</dbReference>
<name>A0A0G9EDQ0_XANPE</name>
<dbReference type="Pfam" id="PF02685">
    <property type="entry name" value="Glucokinase"/>
    <property type="match status" value="1"/>
</dbReference>
<dbReference type="Proteomes" id="UP000035369">
    <property type="component" value="Unassembled WGS sequence"/>
</dbReference>
<dbReference type="EMBL" id="PUUL01000062">
    <property type="protein sequence ID" value="RXD53613.1"/>
    <property type="molecule type" value="Genomic_DNA"/>
</dbReference>
<dbReference type="InterPro" id="IPR003836">
    <property type="entry name" value="Glucokinase"/>
</dbReference>
<keyword evidence="9" id="KW-1185">Reference proteome</keyword>
<gene>
    <name evidence="8" type="ORF">DB769_11765</name>
    <name evidence="7" type="ORF">G3W61_11965</name>
    <name evidence="6" type="ORF">XP315_04395</name>
</gene>
<dbReference type="GO" id="GO:0005829">
    <property type="term" value="C:cytosol"/>
    <property type="evidence" value="ECO:0007669"/>
    <property type="project" value="TreeGrafter"/>
</dbReference>
<evidence type="ECO:0000313" key="6">
    <source>
        <dbReference type="EMBL" id="KLC08365.1"/>
    </source>
</evidence>
<sequence length="344" mass="36619">MAAISRSAYASASPDVPVATSFVAADVGGTHVRVGHMLQTRDAAIELSHYRTYRCAEHASLQAILEDFLQQRRRVDAVVIASAGVALDDGSFISNNLPWTISPSRIGTALAVRNVHLVNDFEAVAYAAPQMEQRAVLQLSGPTPRHARANGPILVVGPGTGLGAALWIDAKPRAIVLATEAGQVALASTHPHEYALLQRLLRGRHYLPLEHVLSGPGLLHLYHAVCELHGATPLHRLPAAVTHAALHENDALARECLQIFCGLLGSAVGDMALAYGAAGGIYLAGGFLPTIGQFLAGSTFAERFLDKGNMRAVLERIPVKLVEHGQLGVLGAANWYLQHHTELS</sequence>
<dbReference type="Gene3D" id="3.30.420.40">
    <property type="match status" value="1"/>
</dbReference>
<dbReference type="NCBIfam" id="NF009073">
    <property type="entry name" value="PRK12408.1"/>
    <property type="match status" value="1"/>
</dbReference>
<keyword evidence="1 6" id="KW-0808">Transferase</keyword>
<evidence type="ECO:0000313" key="8">
    <source>
        <dbReference type="EMBL" id="RXD53613.1"/>
    </source>
</evidence>
<reference evidence="6 9" key="1">
    <citation type="submission" date="2015-02" db="EMBL/GenBank/DDBJ databases">
        <title>Whole genome sequencing of multiple isolates of three species of pepper and tomato-infecting xanthomonads reveals genetic diversity in field strains and pinpoints effectors responsible for host specificity.</title>
        <authorList>
            <person name="Schwartz A."/>
            <person name="Dahlbeck D."/>
            <person name="Staskawicz B."/>
            <person name="Bart R."/>
            <person name="Potnis N."/>
            <person name="Minsavage G."/>
            <person name="Timilsina S."/>
            <person name="Goss E."/>
            <person name="Jones J."/>
            <person name="Vallad G."/>
            <person name="Barak J."/>
            <person name="Miller S."/>
            <person name="Ritchie D."/>
            <person name="Martins J.Jr."/>
            <person name="Patane J.S."/>
            <person name="Setubal J.C."/>
        </authorList>
    </citation>
    <scope>NUCLEOTIDE SEQUENCE [LARGE SCALE GENOMIC DNA]</scope>
    <source>
        <strain evidence="6 9">Xp3-15</strain>
    </source>
</reference>
<dbReference type="EC" id="2.7.1.2" evidence="6 8"/>
<accession>A0A0G9EDQ0</accession>
<dbReference type="GO" id="GO:0005536">
    <property type="term" value="F:D-glucose binding"/>
    <property type="evidence" value="ECO:0007669"/>
    <property type="project" value="InterPro"/>
</dbReference>
<dbReference type="PANTHER" id="PTHR47690">
    <property type="entry name" value="GLUCOKINASE"/>
    <property type="match status" value="1"/>
</dbReference>
<dbReference type="EMBL" id="JAAGYU010000048">
    <property type="protein sequence ID" value="NEL76961.1"/>
    <property type="molecule type" value="Genomic_DNA"/>
</dbReference>
<evidence type="ECO:0000313" key="11">
    <source>
        <dbReference type="Proteomes" id="UP000471082"/>
    </source>
</evidence>
<keyword evidence="2" id="KW-0547">Nucleotide-binding</keyword>
<dbReference type="GO" id="GO:0005524">
    <property type="term" value="F:ATP binding"/>
    <property type="evidence" value="ECO:0007669"/>
    <property type="project" value="UniProtKB-KW"/>
</dbReference>
<reference evidence="7 11" key="3">
    <citation type="submission" date="2019-11" db="EMBL/GenBank/DDBJ databases">
        <title>Genome-resolved metagenomics to study the prevalence of co-infection and intraspecific heterogeneity among plant pathogen metapopulations.</title>
        <authorList>
            <person name="Newberry E."/>
            <person name="Bhandari R."/>
            <person name="Kemble J."/>
            <person name="Sikora E."/>
            <person name="Potnis N."/>
        </authorList>
    </citation>
    <scope>NUCLEOTIDE SEQUENCE [LARGE SCALE GENOMIC DNA]</scope>
    <source>
        <strain evidence="7">Xp_Tom_Tuscaloosa_18b</strain>
    </source>
</reference>
<dbReference type="GO" id="GO:0006096">
    <property type="term" value="P:glycolytic process"/>
    <property type="evidence" value="ECO:0007669"/>
    <property type="project" value="InterPro"/>
</dbReference>
<evidence type="ECO:0000313" key="9">
    <source>
        <dbReference type="Proteomes" id="UP000035369"/>
    </source>
</evidence>
<reference evidence="8 10" key="2">
    <citation type="submission" date="2018-02" db="EMBL/GenBank/DDBJ databases">
        <title>Characterization of Xanthomonas diversity in transplant houses and field plants.</title>
        <authorList>
            <person name="Abrahamian P."/>
            <person name="Timilsina S."/>
            <person name="Minsavage G.V."/>
            <person name="Goss E.M."/>
            <person name="Jones J.B."/>
            <person name="Vallad G.E."/>
        </authorList>
    </citation>
    <scope>NUCLEOTIDE SEQUENCE [LARGE SCALE GENOMIC DNA]</scope>
    <source>
        <strain evidence="8 10">GEV2132</strain>
    </source>
</reference>
<proteinExistence type="inferred from homology"/>
<dbReference type="RefSeq" id="WP_033478947.1">
    <property type="nucleotide sequence ID" value="NZ_CP018475.1"/>
</dbReference>
<evidence type="ECO:0000313" key="10">
    <source>
        <dbReference type="Proteomes" id="UP000289372"/>
    </source>
</evidence>
<evidence type="ECO:0000256" key="4">
    <source>
        <dbReference type="ARBA" id="ARBA00022840"/>
    </source>
</evidence>
<dbReference type="GeneID" id="61779902"/>
<evidence type="ECO:0000313" key="7">
    <source>
        <dbReference type="EMBL" id="NEL76961.1"/>
    </source>
</evidence>
<dbReference type="InterPro" id="IPR043129">
    <property type="entry name" value="ATPase_NBD"/>
</dbReference>
<evidence type="ECO:0000256" key="1">
    <source>
        <dbReference type="ARBA" id="ARBA00022679"/>
    </source>
</evidence>
<dbReference type="AlphaFoldDB" id="A0A0G9EDQ0"/>
<dbReference type="KEGG" id="xpe:BJD13_23285"/>
<dbReference type="PANTHER" id="PTHR47690:SF1">
    <property type="entry name" value="GLUCOKINASE"/>
    <property type="match status" value="1"/>
</dbReference>
<comment type="similarity">
    <text evidence="5">Belongs to the bacterial glucokinase family.</text>
</comment>
<dbReference type="CDD" id="cd24008">
    <property type="entry name" value="ASKHA_NBD_GLK"/>
    <property type="match status" value="1"/>
</dbReference>
<dbReference type="Proteomes" id="UP000471082">
    <property type="component" value="Unassembled WGS sequence"/>
</dbReference>
<dbReference type="Gene3D" id="3.40.367.20">
    <property type="match status" value="1"/>
</dbReference>
<dbReference type="Proteomes" id="UP000289372">
    <property type="component" value="Unassembled WGS sequence"/>
</dbReference>
<comment type="caution">
    <text evidence="7">The sequence shown here is derived from an EMBL/GenBank/DDBJ whole genome shotgun (WGS) entry which is preliminary data.</text>
</comment>
<protein>
    <submittedName>
        <fullName evidence="6">Glucokinase</fullName>
        <ecNumber evidence="6 8">2.7.1.2</ecNumber>
    </submittedName>
    <submittedName>
        <fullName evidence="8">PRK12408 family protein</fullName>
    </submittedName>
    <submittedName>
        <fullName evidence="7">ROK family protein</fullName>
    </submittedName>
</protein>
<evidence type="ECO:0000256" key="2">
    <source>
        <dbReference type="ARBA" id="ARBA00022741"/>
    </source>
</evidence>
<keyword evidence="3" id="KW-0418">Kinase</keyword>